<evidence type="ECO:0000259" key="1">
    <source>
        <dbReference type="Pfam" id="PF07883"/>
    </source>
</evidence>
<evidence type="ECO:0000313" key="2">
    <source>
        <dbReference type="EMBL" id="QUH24327.1"/>
    </source>
</evidence>
<dbReference type="PANTHER" id="PTHR36114:SF1">
    <property type="entry name" value="16.7 KDA PROTEIN IN WHIE LOCUS"/>
    <property type="match status" value="1"/>
</dbReference>
<evidence type="ECO:0000313" key="3">
    <source>
        <dbReference type="Proteomes" id="UP000681041"/>
    </source>
</evidence>
<dbReference type="Gene3D" id="2.60.120.10">
    <property type="entry name" value="Jelly Rolls"/>
    <property type="match status" value="1"/>
</dbReference>
<dbReference type="InterPro" id="IPR052044">
    <property type="entry name" value="PKS_Associated_Protein"/>
</dbReference>
<protein>
    <submittedName>
        <fullName evidence="2">Cupin domain-containing protein</fullName>
    </submittedName>
</protein>
<proteinExistence type="predicted"/>
<name>A0A8T8K8F1_9EURY</name>
<dbReference type="Proteomes" id="UP000681041">
    <property type="component" value="Chromosome"/>
</dbReference>
<dbReference type="OrthoDB" id="190812at2157"/>
<gene>
    <name evidence="2" type="ORF">HYG87_06860</name>
</gene>
<organism evidence="2 3">
    <name type="scientific">Methanobacterium alkalithermotolerans</name>
    <dbReference type="NCBI Taxonomy" id="2731220"/>
    <lineage>
        <taxon>Archaea</taxon>
        <taxon>Methanobacteriati</taxon>
        <taxon>Methanobacteriota</taxon>
        <taxon>Methanomada group</taxon>
        <taxon>Methanobacteria</taxon>
        <taxon>Methanobacteriales</taxon>
        <taxon>Methanobacteriaceae</taxon>
        <taxon>Methanobacterium</taxon>
    </lineage>
</organism>
<keyword evidence="3" id="KW-1185">Reference proteome</keyword>
<dbReference type="EMBL" id="CP058560">
    <property type="protein sequence ID" value="QUH24327.1"/>
    <property type="molecule type" value="Genomic_DNA"/>
</dbReference>
<feature type="domain" description="Cupin type-2" evidence="1">
    <location>
        <begin position="43"/>
        <end position="109"/>
    </location>
</feature>
<dbReference type="InterPro" id="IPR011051">
    <property type="entry name" value="RmlC_Cupin_sf"/>
</dbReference>
<reference evidence="2" key="1">
    <citation type="submission" date="2020-07" db="EMBL/GenBank/DDBJ databases">
        <title>Methanobacterium. sp. MethCan genome.</title>
        <authorList>
            <person name="Postec A."/>
            <person name="Quemeneur M."/>
        </authorList>
    </citation>
    <scope>NUCLEOTIDE SEQUENCE</scope>
    <source>
        <strain evidence="2">MethCAN</strain>
    </source>
</reference>
<dbReference type="KEGG" id="meme:HYG87_06860"/>
<dbReference type="SUPFAM" id="SSF51182">
    <property type="entry name" value="RmlC-like cupins"/>
    <property type="match status" value="1"/>
</dbReference>
<dbReference type="Pfam" id="PF07883">
    <property type="entry name" value="Cupin_2"/>
    <property type="match status" value="1"/>
</dbReference>
<dbReference type="AlphaFoldDB" id="A0A8T8K8F1"/>
<dbReference type="PANTHER" id="PTHR36114">
    <property type="entry name" value="16.7 KDA PROTEIN IN WHIE LOCUS"/>
    <property type="match status" value="1"/>
</dbReference>
<dbReference type="CDD" id="cd02214">
    <property type="entry name" value="cupin_MJ1618"/>
    <property type="match status" value="1"/>
</dbReference>
<sequence length="124" mass="14168">MLIRDLKTATYFETTDGTFICELLHPHREEKDIKINFSIAHAILGPEESSHPHRIKSAGEIYFILEGKGLMHIDNQQALLEPGQLVYIPPGSMQFIKNVSSSELKFLCMVSPPWRKEDDEICLE</sequence>
<dbReference type="InterPro" id="IPR014710">
    <property type="entry name" value="RmlC-like_jellyroll"/>
</dbReference>
<dbReference type="InterPro" id="IPR013096">
    <property type="entry name" value="Cupin_2"/>
</dbReference>
<accession>A0A8T8K8F1</accession>